<feature type="transmembrane region" description="Helical" evidence="7">
    <location>
        <begin position="464"/>
        <end position="486"/>
    </location>
</feature>
<reference evidence="10 11" key="1">
    <citation type="submission" date="2020-02" db="EMBL/GenBank/DDBJ databases">
        <authorList>
            <person name="Sun Q."/>
        </authorList>
    </citation>
    <scope>NUCLEOTIDE SEQUENCE [LARGE SCALE GENOMIC DNA]</scope>
    <source>
        <strain evidence="10 11">YIM 13062</strain>
    </source>
</reference>
<feature type="transmembrane region" description="Helical" evidence="7">
    <location>
        <begin position="300"/>
        <end position="329"/>
    </location>
</feature>
<feature type="transmembrane region" description="Helical" evidence="7">
    <location>
        <begin position="690"/>
        <end position="709"/>
    </location>
</feature>
<keyword evidence="2" id="KW-1003">Cell membrane</keyword>
<dbReference type="RefSeq" id="WP_119933294.1">
    <property type="nucleotide sequence ID" value="NZ_JAAVUN010000006.1"/>
</dbReference>
<feature type="domain" description="MacB-like periplasmic core" evidence="9">
    <location>
        <begin position="17"/>
        <end position="269"/>
    </location>
</feature>
<dbReference type="Proteomes" id="UP000521379">
    <property type="component" value="Unassembled WGS sequence"/>
</dbReference>
<feature type="transmembrane region" description="Helical" evidence="7">
    <location>
        <begin position="729"/>
        <end position="749"/>
    </location>
</feature>
<dbReference type="InterPro" id="IPR025857">
    <property type="entry name" value="MacB_PCD"/>
</dbReference>
<feature type="domain" description="ABC3 transporter permease C-terminal" evidence="8">
    <location>
        <begin position="307"/>
        <end position="422"/>
    </location>
</feature>
<dbReference type="InterPro" id="IPR003838">
    <property type="entry name" value="ABC3_permease_C"/>
</dbReference>
<evidence type="ECO:0000313" key="10">
    <source>
        <dbReference type="EMBL" id="NKE09248.1"/>
    </source>
</evidence>
<dbReference type="Pfam" id="PF12704">
    <property type="entry name" value="MacB_PCD"/>
    <property type="match status" value="1"/>
</dbReference>
<protein>
    <submittedName>
        <fullName evidence="10">ABC transporter permease</fullName>
    </submittedName>
</protein>
<evidence type="ECO:0000256" key="3">
    <source>
        <dbReference type="ARBA" id="ARBA00022692"/>
    </source>
</evidence>
<organism evidence="10 11">
    <name type="scientific">Kocuria subflava</name>
    <dbReference type="NCBI Taxonomy" id="1736139"/>
    <lineage>
        <taxon>Bacteria</taxon>
        <taxon>Bacillati</taxon>
        <taxon>Actinomycetota</taxon>
        <taxon>Actinomycetes</taxon>
        <taxon>Micrococcales</taxon>
        <taxon>Micrococcaceae</taxon>
        <taxon>Kocuria</taxon>
    </lineage>
</organism>
<proteinExistence type="inferred from homology"/>
<feature type="transmembrane region" description="Helical" evidence="7">
    <location>
        <begin position="435"/>
        <end position="458"/>
    </location>
</feature>
<dbReference type="AlphaFoldDB" id="A0A846TJA4"/>
<keyword evidence="5 7" id="KW-0472">Membrane</keyword>
<name>A0A846TJA4_9MICC</name>
<evidence type="ECO:0000259" key="8">
    <source>
        <dbReference type="Pfam" id="PF02687"/>
    </source>
</evidence>
<evidence type="ECO:0000256" key="1">
    <source>
        <dbReference type="ARBA" id="ARBA00004651"/>
    </source>
</evidence>
<feature type="transmembrane region" description="Helical" evidence="7">
    <location>
        <begin position="634"/>
        <end position="663"/>
    </location>
</feature>
<accession>A0A846TJA4</accession>
<feature type="domain" description="ABC3 transporter permease C-terminal" evidence="8">
    <location>
        <begin position="643"/>
        <end position="759"/>
    </location>
</feature>
<dbReference type="PANTHER" id="PTHR30572">
    <property type="entry name" value="MEMBRANE COMPONENT OF TRANSPORTER-RELATED"/>
    <property type="match status" value="1"/>
</dbReference>
<evidence type="ECO:0000256" key="4">
    <source>
        <dbReference type="ARBA" id="ARBA00022989"/>
    </source>
</evidence>
<evidence type="ECO:0000256" key="6">
    <source>
        <dbReference type="ARBA" id="ARBA00038076"/>
    </source>
</evidence>
<evidence type="ECO:0000313" key="11">
    <source>
        <dbReference type="Proteomes" id="UP000521379"/>
    </source>
</evidence>
<feature type="transmembrane region" description="Helical" evidence="7">
    <location>
        <begin position="521"/>
        <end position="541"/>
    </location>
</feature>
<keyword evidence="11" id="KW-1185">Reference proteome</keyword>
<gene>
    <name evidence="10" type="ORF">GTW58_04685</name>
</gene>
<evidence type="ECO:0000256" key="5">
    <source>
        <dbReference type="ARBA" id="ARBA00023136"/>
    </source>
</evidence>
<feature type="transmembrane region" description="Helical" evidence="7">
    <location>
        <begin position="395"/>
        <end position="414"/>
    </location>
</feature>
<dbReference type="GO" id="GO:0022857">
    <property type="term" value="F:transmembrane transporter activity"/>
    <property type="evidence" value="ECO:0007669"/>
    <property type="project" value="TreeGrafter"/>
</dbReference>
<comment type="caution">
    <text evidence="10">The sequence shown here is derived from an EMBL/GenBank/DDBJ whole genome shotgun (WGS) entry which is preliminary data.</text>
</comment>
<dbReference type="PANTHER" id="PTHR30572:SF4">
    <property type="entry name" value="ABC TRANSPORTER PERMEASE YTRF"/>
    <property type="match status" value="1"/>
</dbReference>
<dbReference type="GO" id="GO:0005886">
    <property type="term" value="C:plasma membrane"/>
    <property type="evidence" value="ECO:0007669"/>
    <property type="project" value="UniProtKB-SubCell"/>
</dbReference>
<comment type="similarity">
    <text evidence="6">Belongs to the ABC-4 integral membrane protein family.</text>
</comment>
<dbReference type="EMBL" id="JAAVUN010000006">
    <property type="protein sequence ID" value="NKE09248.1"/>
    <property type="molecule type" value="Genomic_DNA"/>
</dbReference>
<keyword evidence="4 7" id="KW-1133">Transmembrane helix</keyword>
<keyword evidence="3 7" id="KW-0812">Transmembrane</keyword>
<dbReference type="InterPro" id="IPR050250">
    <property type="entry name" value="Macrolide_Exporter_MacB"/>
</dbReference>
<dbReference type="Pfam" id="PF02687">
    <property type="entry name" value="FtsX"/>
    <property type="match status" value="2"/>
</dbReference>
<feature type="transmembrane region" description="Helical" evidence="7">
    <location>
        <begin position="356"/>
        <end position="383"/>
    </location>
</feature>
<evidence type="ECO:0000256" key="7">
    <source>
        <dbReference type="SAM" id="Phobius"/>
    </source>
</evidence>
<evidence type="ECO:0000259" key="9">
    <source>
        <dbReference type="Pfam" id="PF12704"/>
    </source>
</evidence>
<sequence length="767" mass="79921">MRRIVLSRLQLQWARYVLIALCVAVSAAFATASMMLNSTMNASLVSSIAEGTKNADLVATPKVTTEGVMDSTSYLTVEQAHDFADLDGVDSVWPAMYTYTAVEGQSSLDGGLSLAEAPEDSTLFPWKLTEGDFPTQDGQVLLTSSRAESLGLAVGDTITVQSTEYYDGMGATEPGDGTASVDPESAGSMAPGDLPTDMGQLQPPQSVQLTVTGLADVPEMSSFVHGWVTTSQFQEISPMPYDDLGVGSETQIRLADGADLETVRQELNQSLQNQDLSMEVLTPQEQSDRILEQISGESNVMLAFLLAFALLAAIVAFLVITTTFGVLTAQRARELALLRCLGATGPQIRRSVILEALVIGLIASTVGIAATVGIGFALGHILPEWVVVAVSLRDILAGLALGVVVTLLASLGPARRAMQASPLDGMRGSRTSDRLPALRTVFGVLLLLGGAGTLTWAAVVQDQAVAGIVAGAATGVGLILTSRLWMPTVVSGLGKLLPGKTASTLAAANASRHPGRTTTTATALLIGITLVTTVLTGHAVAQRSILEHLDERTPVDITITHSVDDQTQGMLGNQPNVVGVERVDGETHVDLEQGISGRSTSASVAAIADLTDSDQYQIGSVAMEKATYVDILNIMLGVALGLLGASVLVSVLGIASTMSLSVLERTRENSLLRALGLSRRQLASTIRREALLIAAAACLAGVAAGWLLGTAVVRSMVTDSVPVLLTVPWVGLMGVVVGGWLTAMLAAALPTLRATRVSPVEGLASID</sequence>
<comment type="subcellular location">
    <subcellularLocation>
        <location evidence="1">Cell membrane</location>
        <topology evidence="1">Multi-pass membrane protein</topology>
    </subcellularLocation>
</comment>
<evidence type="ECO:0000256" key="2">
    <source>
        <dbReference type="ARBA" id="ARBA00022475"/>
    </source>
</evidence>